<dbReference type="EMBL" id="KI911160">
    <property type="protein sequence ID" value="ETR98787.1"/>
    <property type="molecule type" value="Genomic_DNA"/>
</dbReference>
<evidence type="ECO:0000256" key="1">
    <source>
        <dbReference type="SAM" id="MobiDB-lite"/>
    </source>
</evidence>
<sequence length="63" mass="7426">MSEGTYDRPRRSRIEDPPRQSGPLEEGDDAARRARHERRRMKEAKEQEKKSGGLRGVFKRLFN</sequence>
<dbReference type="HOGENOM" id="CLU_2887441_0_0_1"/>
<organism evidence="2 3">
    <name type="scientific">Hypocrea jecorina (strain ATCC 56765 / BCRC 32924 / NRRL 11460 / Rut C-30)</name>
    <name type="common">Trichoderma reesei</name>
    <dbReference type="NCBI Taxonomy" id="1344414"/>
    <lineage>
        <taxon>Eukaryota</taxon>
        <taxon>Fungi</taxon>
        <taxon>Dikarya</taxon>
        <taxon>Ascomycota</taxon>
        <taxon>Pezizomycotina</taxon>
        <taxon>Sordariomycetes</taxon>
        <taxon>Hypocreomycetidae</taxon>
        <taxon>Hypocreales</taxon>
        <taxon>Hypocreaceae</taxon>
        <taxon>Trichoderma</taxon>
    </lineage>
</organism>
<feature type="compositionally biased region" description="Basic residues" evidence="1">
    <location>
        <begin position="33"/>
        <end position="42"/>
    </location>
</feature>
<dbReference type="AlphaFoldDB" id="A0A024S118"/>
<dbReference type="Proteomes" id="UP000024376">
    <property type="component" value="Unassembled WGS sequence"/>
</dbReference>
<protein>
    <submittedName>
        <fullName evidence="2">Uncharacterized protein</fullName>
    </submittedName>
</protein>
<proteinExistence type="predicted"/>
<accession>A0A024S118</accession>
<feature type="compositionally biased region" description="Basic and acidic residues" evidence="1">
    <location>
        <begin position="1"/>
        <end position="18"/>
    </location>
</feature>
<evidence type="ECO:0000313" key="3">
    <source>
        <dbReference type="Proteomes" id="UP000024376"/>
    </source>
</evidence>
<reference evidence="3" key="1">
    <citation type="journal article" date="2013" name="Ind. Biotechnol.">
        <title>Comparative genomics analysis of Trichoderma reesei strains.</title>
        <authorList>
            <person name="Koike H."/>
            <person name="Aerts A."/>
            <person name="LaButti K."/>
            <person name="Grigoriev I.V."/>
            <person name="Baker S.E."/>
        </authorList>
    </citation>
    <scope>NUCLEOTIDE SEQUENCE [LARGE SCALE GENOMIC DNA]</scope>
    <source>
        <strain evidence="3">ATCC 56765 / BCRC 32924 / NRRL 11460 / Rut C-30</strain>
    </source>
</reference>
<evidence type="ECO:0000313" key="2">
    <source>
        <dbReference type="EMBL" id="ETR98787.1"/>
    </source>
</evidence>
<feature type="region of interest" description="Disordered" evidence="1">
    <location>
        <begin position="1"/>
        <end position="63"/>
    </location>
</feature>
<dbReference type="KEGG" id="trr:M419DRAFT_120376"/>
<name>A0A024S118_HYPJR</name>
<gene>
    <name evidence="2" type="ORF">M419DRAFT_120376</name>
</gene>